<name>A0A162Z5H4_9BURK</name>
<dbReference type="STRING" id="1763535.LPB072_17425"/>
<dbReference type="KEGG" id="hyl:LPB072_17425"/>
<feature type="transmembrane region" description="Helical" evidence="1">
    <location>
        <begin position="77"/>
        <end position="98"/>
    </location>
</feature>
<dbReference type="OrthoDB" id="3749011at2"/>
<evidence type="ECO:0000313" key="4">
    <source>
        <dbReference type="Proteomes" id="UP000185657"/>
    </source>
</evidence>
<evidence type="ECO:0008006" key="6">
    <source>
        <dbReference type="Google" id="ProtNLM"/>
    </source>
</evidence>
<reference evidence="2 5" key="2">
    <citation type="submission" date="2016-10" db="EMBL/GenBank/DDBJ databases">
        <title>Hydorgenophaga sp. LPB0072 isolated from gastropod.</title>
        <authorList>
            <person name="Kim E."/>
            <person name="Yi H."/>
        </authorList>
    </citation>
    <scope>NUCLEOTIDE SEQUENCE [LARGE SCALE GENOMIC DNA]</scope>
    <source>
        <strain evidence="2 5">LPB0072</strain>
    </source>
</reference>
<protein>
    <recommendedName>
        <fullName evidence="6">DUF2306 domain-containing protein</fullName>
    </recommendedName>
</protein>
<dbReference type="Proteomes" id="UP000185680">
    <property type="component" value="Chromosome"/>
</dbReference>
<evidence type="ECO:0000313" key="2">
    <source>
        <dbReference type="EMBL" id="AOW15759.1"/>
    </source>
</evidence>
<keyword evidence="1" id="KW-1133">Transmembrane helix</keyword>
<reference evidence="3 4" key="1">
    <citation type="submission" date="2016-02" db="EMBL/GenBank/DDBJ databases">
        <title>Draft genome sequence of Hydrogenophaga sp. LPB0072.</title>
        <authorList>
            <person name="Shin S.-K."/>
            <person name="Yi H."/>
        </authorList>
    </citation>
    <scope>NUCLEOTIDE SEQUENCE [LARGE SCALE GENOMIC DNA]</scope>
    <source>
        <strain evidence="3 4">LPB0072</strain>
    </source>
</reference>
<dbReference type="Pfam" id="PF10067">
    <property type="entry name" value="DUF2306"/>
    <property type="match status" value="1"/>
</dbReference>
<dbReference type="EMBL" id="LVWD01000003">
    <property type="protein sequence ID" value="OAD43803.1"/>
    <property type="molecule type" value="Genomic_DNA"/>
</dbReference>
<dbReference type="InterPro" id="IPR018750">
    <property type="entry name" value="DUF2306_membrane"/>
</dbReference>
<evidence type="ECO:0000256" key="1">
    <source>
        <dbReference type="SAM" id="Phobius"/>
    </source>
</evidence>
<feature type="transmembrane region" description="Helical" evidence="1">
    <location>
        <begin position="46"/>
        <end position="65"/>
    </location>
</feature>
<dbReference type="RefSeq" id="WP_066086369.1">
    <property type="nucleotide sequence ID" value="NZ_CP017476.1"/>
</dbReference>
<feature type="transmembrane region" description="Helical" evidence="1">
    <location>
        <begin position="6"/>
        <end position="26"/>
    </location>
</feature>
<evidence type="ECO:0000313" key="5">
    <source>
        <dbReference type="Proteomes" id="UP000185680"/>
    </source>
</evidence>
<keyword evidence="1" id="KW-0472">Membrane</keyword>
<organism evidence="2 5">
    <name type="scientific">Hydrogenophaga crassostreae</name>
    <dbReference type="NCBI Taxonomy" id="1763535"/>
    <lineage>
        <taxon>Bacteria</taxon>
        <taxon>Pseudomonadati</taxon>
        <taxon>Pseudomonadota</taxon>
        <taxon>Betaproteobacteria</taxon>
        <taxon>Burkholderiales</taxon>
        <taxon>Comamonadaceae</taxon>
        <taxon>Hydrogenophaga</taxon>
    </lineage>
</organism>
<keyword evidence="4" id="KW-1185">Reference proteome</keyword>
<proteinExistence type="predicted"/>
<dbReference type="AlphaFoldDB" id="A0A162Z5H4"/>
<sequence>MQMSPVIAIHLSAALGALALGPLALWARRGHKTGQSATQRPRLHRAAGYAWVTLMLMTAVSALFIRDFSLPNIAGYTPIHMLVPVVFGSLFMAFRALFRRDMDRHRDWMKSLYFFACIGSGVFTLLPNRYLGQLVWNQWLGLV</sequence>
<keyword evidence="1" id="KW-0812">Transmembrane</keyword>
<dbReference type="EMBL" id="CP017476">
    <property type="protein sequence ID" value="AOW15759.1"/>
    <property type="molecule type" value="Genomic_DNA"/>
</dbReference>
<evidence type="ECO:0000313" key="3">
    <source>
        <dbReference type="EMBL" id="OAD43803.1"/>
    </source>
</evidence>
<feature type="transmembrane region" description="Helical" evidence="1">
    <location>
        <begin position="110"/>
        <end position="130"/>
    </location>
</feature>
<accession>A0A162Z5H4</accession>
<gene>
    <name evidence="2" type="ORF">LPB072_17425</name>
    <name evidence="3" type="ORF">LPB72_03610</name>
</gene>
<dbReference type="Proteomes" id="UP000185657">
    <property type="component" value="Unassembled WGS sequence"/>
</dbReference>